<name>A0A6L5XHC0_9BACT</name>
<evidence type="ECO:0000313" key="2">
    <source>
        <dbReference type="Proteomes" id="UP000477488"/>
    </source>
</evidence>
<comment type="caution">
    <text evidence="1">The sequence shown here is derived from an EMBL/GenBank/DDBJ whole genome shotgun (WGS) entry which is preliminary data.</text>
</comment>
<dbReference type="Proteomes" id="UP000477488">
    <property type="component" value="Unassembled WGS sequence"/>
</dbReference>
<dbReference type="AlphaFoldDB" id="A0A6L5XHC0"/>
<organism evidence="1 2">
    <name type="scientific">Desulfovibrio porci</name>
    <dbReference type="NCBI Taxonomy" id="2605782"/>
    <lineage>
        <taxon>Bacteria</taxon>
        <taxon>Pseudomonadati</taxon>
        <taxon>Thermodesulfobacteriota</taxon>
        <taxon>Desulfovibrionia</taxon>
        <taxon>Desulfovibrionales</taxon>
        <taxon>Desulfovibrionaceae</taxon>
        <taxon>Desulfovibrio</taxon>
    </lineage>
</organism>
<accession>A0A6L5XHC0</accession>
<dbReference type="EMBL" id="VUMH01000001">
    <property type="protein sequence ID" value="MSS26580.1"/>
    <property type="molecule type" value="Genomic_DNA"/>
</dbReference>
<reference evidence="1 2" key="1">
    <citation type="submission" date="2019-09" db="EMBL/GenBank/DDBJ databases">
        <title>In-depth cultivation of the pig gut microbiome towards novel bacterial diversity and tailored functional studies.</title>
        <authorList>
            <person name="Wylensek D."/>
            <person name="Hitch T.C.A."/>
            <person name="Clavel T."/>
        </authorList>
    </citation>
    <scope>NUCLEOTIDE SEQUENCE [LARGE SCALE GENOMIC DNA]</scope>
    <source>
        <strain evidence="1 2">PG-178-WT-4</strain>
    </source>
</reference>
<gene>
    <name evidence="1" type="ORF">FYJ44_00650</name>
</gene>
<evidence type="ECO:0000313" key="1">
    <source>
        <dbReference type="EMBL" id="MSS26580.1"/>
    </source>
</evidence>
<keyword evidence="2" id="KW-1185">Reference proteome</keyword>
<protein>
    <submittedName>
        <fullName evidence="1">Uncharacterized protein</fullName>
    </submittedName>
</protein>
<dbReference type="RefSeq" id="WP_154508236.1">
    <property type="nucleotide sequence ID" value="NZ_VUMH01000001.1"/>
</dbReference>
<sequence length="103" mass="11223">MIKRFGSTSDMIIQSVEENGVQYFLVIDEKGLCLATQKYLDSDLADPNRYSSPRVGLPARLAALQLDAAALAGANQHRVKKIGEGDVKKKINLLKTSKCGMKA</sequence>
<proteinExistence type="predicted"/>